<dbReference type="InterPro" id="IPR017956">
    <property type="entry name" value="AT_hook_DNA-bd_motif"/>
</dbReference>
<feature type="region of interest" description="Disordered" evidence="2">
    <location>
        <begin position="87"/>
        <end position="113"/>
    </location>
</feature>
<feature type="compositionally biased region" description="Polar residues" evidence="2">
    <location>
        <begin position="490"/>
        <end position="508"/>
    </location>
</feature>
<proteinExistence type="predicted"/>
<feature type="domain" description="C2H2-type" evidence="3">
    <location>
        <begin position="455"/>
        <end position="482"/>
    </location>
</feature>
<dbReference type="OrthoDB" id="1675150at2759"/>
<sequence length="1219" mass="134111">MASATVDHRLQHRDNRLHLESIPLVDLRLLSQPELLSLSFCSTSPSPSNAETEIFTPKIDRSVFNESAGSRKQTFSRLRLAAPRNYLHHHHSSPSSTSFASLPRRLNPEPLDEESSGILPLLKSLFNIDDSLTANTNGNEPDDDKDLVPVQIEYPTGNSVLQDIPVSIVSCSGSKRKRGRPRKDEKVNWLIESESLAAEEQKDKAVFDRVNKTSNAGEISSCSEKKRTRGRPRRDESQSKVIESEEKKVESEIEKVASGSIEAILGIEEELRRRTEGMSKEADLLEYLGGLEGEWASKSLKKRIVYADGFGEVLPKGWKLMLFVKRRAGHACPDGQQFVSCKEVSSYLLSFGGLKDSSQSTSSQTGCGIGSGVKPTSGNLPITCVSSQHKKKAPLLGRPMEVQRAETIKCHKCPMTFNQQDDFIGHLLSSHQGTTKSSGQSSQTNEEVIIKNGKYECQFCNELFEERSCYSSHLEIHMKNNMKKDDGSVGASTTQNSIRRFNPPNNNEMRPDFPRSRANENAVGGRDTPADSHECNLLSRDKEDIKVNRIEKTLVDENFEKQNKCGLTNSKGVVTETAAVEFNVCLSSEKLLFAASAKDEKADVALNSIEEKKTEMASSTSLHAANAEKNSDEKIEDRHFGSFMKKMEADFKDTFTGDDPKASCTNARTRPNDVMIDIEQKNCSKGCSVIFSSNEGGNLVDHVKGTSAIIDSAQDRGYRCSLTSYKDEQARVITDKLTVASSDTLYDPESFVLSESGNNVSTIGFQSDHCIKKPPQQDSKSALPTLHGRDQNCFTNNSAFKLSSQRVERPELAEVEKFSGLMQDVHSHSRGFDPNILGSVRQARTNDYSLVSSPYKKTFTNTLEERKQVKGSESSAYEQYANQQNSYNATSMNNFSFSTSGERKHKVQSSFNDNAHARVGTFDLTGTGLQSYSPLFSGNGERFAGKTYVPGISGGTVYEPKQNIAGKTHVPGISGGTVYEPKQNIAGKTHVPGISGGTIYEPKQNIAGNTNVPGISGGTVHEPKQNKGSFEDFFCLSGSEQTQVTNNLNMIYAGTAQGEPRLGDFENARNNEVIIGFGNHAQRPEDSMTGFTWKSDELLQSSGYYPTFDLMSHKGESEMYNISGKCGSVSGFEELRTDSIGHMEYDFLTAQPSSRSGGSKVSSNDSEMAVRSDSSIWFGKEALPLLPKVAGRHQIAAENRWKADESGSWFIGLPSGNLE</sequence>
<dbReference type="PANTHER" id="PTHR37701">
    <property type="entry name" value="METHYL-CPG-BINDING DOMAIN-CONTAINING PROTEIN 8"/>
    <property type="match status" value="1"/>
</dbReference>
<dbReference type="AlphaFoldDB" id="A0A1R3JHP5"/>
<dbReference type="PANTHER" id="PTHR37701:SF13">
    <property type="entry name" value="C2H2-TYPE DOMAIN-CONTAINING PROTEIN"/>
    <property type="match status" value="1"/>
</dbReference>
<keyword evidence="1" id="KW-0862">Zinc</keyword>
<feature type="compositionally biased region" description="Basic and acidic residues" evidence="2">
    <location>
        <begin position="233"/>
        <end position="243"/>
    </location>
</feature>
<dbReference type="SMART" id="SM00355">
    <property type="entry name" value="ZnF_C2H2"/>
    <property type="match status" value="2"/>
</dbReference>
<evidence type="ECO:0000256" key="2">
    <source>
        <dbReference type="SAM" id="MobiDB-lite"/>
    </source>
</evidence>
<feature type="domain" description="C2H2-type" evidence="3">
    <location>
        <begin position="408"/>
        <end position="436"/>
    </location>
</feature>
<keyword evidence="1" id="KW-0863">Zinc-finger</keyword>
<protein>
    <submittedName>
        <fullName evidence="4">Zinc finger, C2H2-like protein</fullName>
    </submittedName>
</protein>
<keyword evidence="1" id="KW-0479">Metal-binding</keyword>
<evidence type="ECO:0000259" key="3">
    <source>
        <dbReference type="PROSITE" id="PS50157"/>
    </source>
</evidence>
<accession>A0A1R3JHP5</accession>
<gene>
    <name evidence="4" type="ORF">COLO4_16382</name>
</gene>
<dbReference type="Gene3D" id="3.30.160.60">
    <property type="entry name" value="Classic Zinc Finger"/>
    <property type="match status" value="1"/>
</dbReference>
<reference evidence="5" key="1">
    <citation type="submission" date="2013-09" db="EMBL/GenBank/DDBJ databases">
        <title>Corchorus olitorius genome sequencing.</title>
        <authorList>
            <person name="Alam M."/>
            <person name="Haque M.S."/>
            <person name="Islam M.S."/>
            <person name="Emdad E.M."/>
            <person name="Islam M.M."/>
            <person name="Ahmed B."/>
            <person name="Halim A."/>
            <person name="Hossen Q.M.M."/>
            <person name="Hossain M.Z."/>
            <person name="Ahmed R."/>
            <person name="Khan M.M."/>
            <person name="Islam R."/>
            <person name="Rashid M.M."/>
            <person name="Khan S.A."/>
            <person name="Rahman M.S."/>
            <person name="Alam M."/>
            <person name="Yahiya A.S."/>
            <person name="Khan M.S."/>
            <person name="Azam M.S."/>
            <person name="Haque T."/>
            <person name="Lashkar M.Z.H."/>
            <person name="Akhand A.I."/>
            <person name="Morshed G."/>
            <person name="Roy S."/>
            <person name="Uddin K.S."/>
            <person name="Rabeya T."/>
            <person name="Hossain A.S."/>
            <person name="Chowdhury A."/>
            <person name="Snigdha A.R."/>
            <person name="Mortoza M.S."/>
            <person name="Matin S.A."/>
            <person name="Hoque S.M.E."/>
            <person name="Islam M.K."/>
            <person name="Roy D.K."/>
            <person name="Haider R."/>
            <person name="Moosa M.M."/>
            <person name="Elias S.M."/>
            <person name="Hasan A.M."/>
            <person name="Jahan S."/>
            <person name="Shafiuddin M."/>
            <person name="Mahmood N."/>
            <person name="Shommy N.S."/>
        </authorList>
    </citation>
    <scope>NUCLEOTIDE SEQUENCE [LARGE SCALE GENOMIC DNA]</scope>
    <source>
        <strain evidence="5">cv. O-4</strain>
    </source>
</reference>
<dbReference type="GO" id="GO:0003677">
    <property type="term" value="F:DNA binding"/>
    <property type="evidence" value="ECO:0007669"/>
    <property type="project" value="InterPro"/>
</dbReference>
<dbReference type="InterPro" id="IPR013087">
    <property type="entry name" value="Znf_C2H2_type"/>
</dbReference>
<dbReference type="InterPro" id="IPR037472">
    <property type="entry name" value="MBD8"/>
</dbReference>
<dbReference type="PROSITE" id="PS00028">
    <property type="entry name" value="ZINC_FINGER_C2H2_1"/>
    <property type="match status" value="2"/>
</dbReference>
<dbReference type="PROSITE" id="PS50157">
    <property type="entry name" value="ZINC_FINGER_C2H2_2"/>
    <property type="match status" value="2"/>
</dbReference>
<evidence type="ECO:0000313" key="4">
    <source>
        <dbReference type="EMBL" id="OMO94344.1"/>
    </source>
</evidence>
<dbReference type="GO" id="GO:0008270">
    <property type="term" value="F:zinc ion binding"/>
    <property type="evidence" value="ECO:0007669"/>
    <property type="project" value="UniProtKB-KW"/>
</dbReference>
<keyword evidence="5" id="KW-1185">Reference proteome</keyword>
<dbReference type="Proteomes" id="UP000187203">
    <property type="component" value="Unassembled WGS sequence"/>
</dbReference>
<evidence type="ECO:0000313" key="5">
    <source>
        <dbReference type="Proteomes" id="UP000187203"/>
    </source>
</evidence>
<feature type="region of interest" description="Disordered" evidence="2">
    <location>
        <begin position="485"/>
        <end position="513"/>
    </location>
</feature>
<dbReference type="SMART" id="SM00384">
    <property type="entry name" value="AT_hook"/>
    <property type="match status" value="2"/>
</dbReference>
<name>A0A1R3JHP5_9ROSI</name>
<evidence type="ECO:0000256" key="1">
    <source>
        <dbReference type="PROSITE-ProRule" id="PRU00042"/>
    </source>
</evidence>
<feature type="region of interest" description="Disordered" evidence="2">
    <location>
        <begin position="217"/>
        <end position="243"/>
    </location>
</feature>
<dbReference type="EMBL" id="AWUE01016076">
    <property type="protein sequence ID" value="OMO94344.1"/>
    <property type="molecule type" value="Genomic_DNA"/>
</dbReference>
<organism evidence="4 5">
    <name type="scientific">Corchorus olitorius</name>
    <dbReference type="NCBI Taxonomy" id="93759"/>
    <lineage>
        <taxon>Eukaryota</taxon>
        <taxon>Viridiplantae</taxon>
        <taxon>Streptophyta</taxon>
        <taxon>Embryophyta</taxon>
        <taxon>Tracheophyta</taxon>
        <taxon>Spermatophyta</taxon>
        <taxon>Magnoliopsida</taxon>
        <taxon>eudicotyledons</taxon>
        <taxon>Gunneridae</taxon>
        <taxon>Pentapetalae</taxon>
        <taxon>rosids</taxon>
        <taxon>malvids</taxon>
        <taxon>Malvales</taxon>
        <taxon>Malvaceae</taxon>
        <taxon>Grewioideae</taxon>
        <taxon>Apeibeae</taxon>
        <taxon>Corchorus</taxon>
    </lineage>
</organism>
<comment type="caution">
    <text evidence="4">The sequence shown here is derived from an EMBL/GenBank/DDBJ whole genome shotgun (WGS) entry which is preliminary data.</text>
</comment>